<evidence type="ECO:0000256" key="4">
    <source>
        <dbReference type="ARBA" id="ARBA00022989"/>
    </source>
</evidence>
<comment type="caution">
    <text evidence="7">The sequence shown here is derived from an EMBL/GenBank/DDBJ whole genome shotgun (WGS) entry which is preliminary data.</text>
</comment>
<dbReference type="PANTHER" id="PTHR30250:SF11">
    <property type="entry name" value="O-ANTIGEN TRANSPORTER-RELATED"/>
    <property type="match status" value="1"/>
</dbReference>
<evidence type="ECO:0000313" key="7">
    <source>
        <dbReference type="EMBL" id="MFD1631992.1"/>
    </source>
</evidence>
<feature type="transmembrane region" description="Helical" evidence="6">
    <location>
        <begin position="265"/>
        <end position="287"/>
    </location>
</feature>
<feature type="transmembrane region" description="Helical" evidence="6">
    <location>
        <begin position="233"/>
        <end position="253"/>
    </location>
</feature>
<keyword evidence="8" id="KW-1185">Reference proteome</keyword>
<accession>A0ABW4II07</accession>
<dbReference type="EMBL" id="JBHUDG010000051">
    <property type="protein sequence ID" value="MFD1631992.1"/>
    <property type="molecule type" value="Genomic_DNA"/>
</dbReference>
<dbReference type="PANTHER" id="PTHR30250">
    <property type="entry name" value="PST FAMILY PREDICTED COLANIC ACID TRANSPORTER"/>
    <property type="match status" value="1"/>
</dbReference>
<gene>
    <name evidence="7" type="ORF">ACFSAH_19125</name>
</gene>
<evidence type="ECO:0000256" key="5">
    <source>
        <dbReference type="ARBA" id="ARBA00023136"/>
    </source>
</evidence>
<evidence type="ECO:0000256" key="6">
    <source>
        <dbReference type="SAM" id="Phobius"/>
    </source>
</evidence>
<evidence type="ECO:0000256" key="2">
    <source>
        <dbReference type="ARBA" id="ARBA00022475"/>
    </source>
</evidence>
<feature type="transmembrane region" description="Helical" evidence="6">
    <location>
        <begin position="158"/>
        <end position="178"/>
    </location>
</feature>
<keyword evidence="5 6" id="KW-0472">Membrane</keyword>
<feature type="transmembrane region" description="Helical" evidence="6">
    <location>
        <begin position="307"/>
        <end position="324"/>
    </location>
</feature>
<keyword evidence="2" id="KW-1003">Cell membrane</keyword>
<evidence type="ECO:0000313" key="8">
    <source>
        <dbReference type="Proteomes" id="UP001597118"/>
    </source>
</evidence>
<feature type="transmembrane region" description="Helical" evidence="6">
    <location>
        <begin position="365"/>
        <end position="385"/>
    </location>
</feature>
<feature type="transmembrane region" description="Helical" evidence="6">
    <location>
        <begin position="41"/>
        <end position="64"/>
    </location>
</feature>
<feature type="transmembrane region" description="Helical" evidence="6">
    <location>
        <begin position="102"/>
        <end position="120"/>
    </location>
</feature>
<feature type="transmembrane region" description="Helical" evidence="6">
    <location>
        <begin position="132"/>
        <end position="152"/>
    </location>
</feature>
<evidence type="ECO:0000256" key="3">
    <source>
        <dbReference type="ARBA" id="ARBA00022692"/>
    </source>
</evidence>
<feature type="transmembrane region" description="Helical" evidence="6">
    <location>
        <begin position="71"/>
        <end position="90"/>
    </location>
</feature>
<dbReference type="RefSeq" id="WP_379664314.1">
    <property type="nucleotide sequence ID" value="NZ_JBHUDG010000051.1"/>
</dbReference>
<name>A0ABW4II07_9SPHI</name>
<dbReference type="Proteomes" id="UP001597118">
    <property type="component" value="Unassembled WGS sequence"/>
</dbReference>
<dbReference type="InterPro" id="IPR050833">
    <property type="entry name" value="Poly_Biosynth_Transport"/>
</dbReference>
<reference evidence="8" key="1">
    <citation type="journal article" date="2019" name="Int. J. Syst. Evol. Microbiol.">
        <title>The Global Catalogue of Microorganisms (GCM) 10K type strain sequencing project: providing services to taxonomists for standard genome sequencing and annotation.</title>
        <authorList>
            <consortium name="The Broad Institute Genomics Platform"/>
            <consortium name="The Broad Institute Genome Sequencing Center for Infectious Disease"/>
            <person name="Wu L."/>
            <person name="Ma J."/>
        </authorList>
    </citation>
    <scope>NUCLEOTIDE SEQUENCE [LARGE SCALE GENOMIC DNA]</scope>
    <source>
        <strain evidence="8">CCUG 53762</strain>
    </source>
</reference>
<protein>
    <submittedName>
        <fullName evidence="7">Lipopolysaccharide biosynthesis protein</fullName>
    </submittedName>
</protein>
<comment type="subcellular location">
    <subcellularLocation>
        <location evidence="1">Cell membrane</location>
        <topology evidence="1">Multi-pass membrane protein</topology>
    </subcellularLocation>
</comment>
<evidence type="ECO:0000256" key="1">
    <source>
        <dbReference type="ARBA" id="ARBA00004651"/>
    </source>
</evidence>
<sequence length="391" mass="44269">MYKNALLNTLSAIISLLLNLLVLSLTSRILGAEGRGFYTYFLSYSALVQLFTGIVGNSVMVYMLNRIDEKSVLTLTFFWSIVVSLFSTVLLPCIDTFFEGKLLLFACVTIFQVLHINYMNYLAYTLCFRKVLIFRLTQPLILVSLVSCFKSVNDPEIVLFFLGISYLPSFFSYLRINIRSVCTVDLSRLKSDFIYYFKLGGLNQINNIMQFACYRLVIWLLFFYTSMDSVGVFGIWLSLVEALWLIPVNIAYVNHAYIAKGEKSFNILYVSIISSSIVIFCIIIALITPDSLYINILGKDFGEIKKLIFVSSSGIVMFSFGKILSSFFSAKGDIKYNTIGSAAGLFVTLIFGFYFVRIYGLKGAVLTNTISYIVTTLTLVYLYNLKSRTQD</sequence>
<organism evidence="7 8">
    <name type="scientific">Pseudopedobacter beijingensis</name>
    <dbReference type="NCBI Taxonomy" id="1207056"/>
    <lineage>
        <taxon>Bacteria</taxon>
        <taxon>Pseudomonadati</taxon>
        <taxon>Bacteroidota</taxon>
        <taxon>Sphingobacteriia</taxon>
        <taxon>Sphingobacteriales</taxon>
        <taxon>Sphingobacteriaceae</taxon>
        <taxon>Pseudopedobacter</taxon>
    </lineage>
</organism>
<proteinExistence type="predicted"/>
<keyword evidence="3 6" id="KW-0812">Transmembrane</keyword>
<keyword evidence="4 6" id="KW-1133">Transmembrane helix</keyword>
<feature type="transmembrane region" description="Helical" evidence="6">
    <location>
        <begin position="208"/>
        <end position="227"/>
    </location>
</feature>
<feature type="transmembrane region" description="Helical" evidence="6">
    <location>
        <begin position="336"/>
        <end position="359"/>
    </location>
</feature>